<dbReference type="AlphaFoldDB" id="A0A0L0TE82"/>
<protein>
    <submittedName>
        <fullName evidence="3">Uncharacterized protein</fullName>
    </submittedName>
</protein>
<gene>
    <name evidence="3" type="ORF">AMAG_20702</name>
</gene>
<evidence type="ECO:0000313" key="4">
    <source>
        <dbReference type="Proteomes" id="UP000054350"/>
    </source>
</evidence>
<reference evidence="4" key="2">
    <citation type="submission" date="2009-11" db="EMBL/GenBank/DDBJ databases">
        <title>The Genome Sequence of Allomyces macrogynus strain ATCC 38327.</title>
        <authorList>
            <consortium name="The Broad Institute Genome Sequencing Platform"/>
            <person name="Russ C."/>
            <person name="Cuomo C."/>
            <person name="Shea T."/>
            <person name="Young S.K."/>
            <person name="Zeng Q."/>
            <person name="Koehrsen M."/>
            <person name="Haas B."/>
            <person name="Borodovsky M."/>
            <person name="Guigo R."/>
            <person name="Alvarado L."/>
            <person name="Berlin A."/>
            <person name="Borenstein D."/>
            <person name="Chen Z."/>
            <person name="Engels R."/>
            <person name="Freedman E."/>
            <person name="Gellesch M."/>
            <person name="Goldberg J."/>
            <person name="Griggs A."/>
            <person name="Gujja S."/>
            <person name="Heiman D."/>
            <person name="Hepburn T."/>
            <person name="Howarth C."/>
            <person name="Jen D."/>
            <person name="Larson L."/>
            <person name="Lewis B."/>
            <person name="Mehta T."/>
            <person name="Park D."/>
            <person name="Pearson M."/>
            <person name="Roberts A."/>
            <person name="Saif S."/>
            <person name="Shenoy N."/>
            <person name="Sisk P."/>
            <person name="Stolte C."/>
            <person name="Sykes S."/>
            <person name="Walk T."/>
            <person name="White J."/>
            <person name="Yandava C."/>
            <person name="Burger G."/>
            <person name="Gray M.W."/>
            <person name="Holland P.W.H."/>
            <person name="King N."/>
            <person name="Lang F.B.F."/>
            <person name="Roger A.J."/>
            <person name="Ruiz-Trillo I."/>
            <person name="Lander E."/>
            <person name="Nusbaum C."/>
        </authorList>
    </citation>
    <scope>NUCLEOTIDE SEQUENCE [LARGE SCALE GENOMIC DNA]</scope>
    <source>
        <strain evidence="4">ATCC 38327</strain>
    </source>
</reference>
<dbReference type="VEuPathDB" id="FungiDB:AMAG_20702"/>
<keyword evidence="4" id="KW-1185">Reference proteome</keyword>
<name>A0A0L0TE82_ALLM3</name>
<evidence type="ECO:0000256" key="2">
    <source>
        <dbReference type="SAM" id="Phobius"/>
    </source>
</evidence>
<feature type="region of interest" description="Disordered" evidence="1">
    <location>
        <begin position="286"/>
        <end position="331"/>
    </location>
</feature>
<feature type="compositionally biased region" description="Low complexity" evidence="1">
    <location>
        <begin position="29"/>
        <end position="39"/>
    </location>
</feature>
<evidence type="ECO:0000313" key="3">
    <source>
        <dbReference type="EMBL" id="KNE73188.1"/>
    </source>
</evidence>
<reference evidence="3 4" key="1">
    <citation type="submission" date="2009-11" db="EMBL/GenBank/DDBJ databases">
        <title>Annotation of Allomyces macrogynus ATCC 38327.</title>
        <authorList>
            <consortium name="The Broad Institute Genome Sequencing Platform"/>
            <person name="Russ C."/>
            <person name="Cuomo C."/>
            <person name="Burger G."/>
            <person name="Gray M.W."/>
            <person name="Holland P.W.H."/>
            <person name="King N."/>
            <person name="Lang F.B.F."/>
            <person name="Roger A.J."/>
            <person name="Ruiz-Trillo I."/>
            <person name="Young S.K."/>
            <person name="Zeng Q."/>
            <person name="Gargeya S."/>
            <person name="Fitzgerald M."/>
            <person name="Haas B."/>
            <person name="Abouelleil A."/>
            <person name="Alvarado L."/>
            <person name="Arachchi H.M."/>
            <person name="Berlin A."/>
            <person name="Chapman S.B."/>
            <person name="Gearin G."/>
            <person name="Goldberg J."/>
            <person name="Griggs A."/>
            <person name="Gujja S."/>
            <person name="Hansen M."/>
            <person name="Heiman D."/>
            <person name="Howarth C."/>
            <person name="Larimer J."/>
            <person name="Lui A."/>
            <person name="MacDonald P.J.P."/>
            <person name="McCowen C."/>
            <person name="Montmayeur A."/>
            <person name="Murphy C."/>
            <person name="Neiman D."/>
            <person name="Pearson M."/>
            <person name="Priest M."/>
            <person name="Roberts A."/>
            <person name="Saif S."/>
            <person name="Shea T."/>
            <person name="Sisk P."/>
            <person name="Stolte C."/>
            <person name="Sykes S."/>
            <person name="Wortman J."/>
            <person name="Nusbaum C."/>
            <person name="Birren B."/>
        </authorList>
    </citation>
    <scope>NUCLEOTIDE SEQUENCE [LARGE SCALE GENOMIC DNA]</scope>
    <source>
        <strain evidence="3 4">ATCC 38327</strain>
    </source>
</reference>
<keyword evidence="2" id="KW-0812">Transmembrane</keyword>
<organism evidence="3 4">
    <name type="scientific">Allomyces macrogynus (strain ATCC 38327)</name>
    <name type="common">Allomyces javanicus var. macrogynus</name>
    <dbReference type="NCBI Taxonomy" id="578462"/>
    <lineage>
        <taxon>Eukaryota</taxon>
        <taxon>Fungi</taxon>
        <taxon>Fungi incertae sedis</taxon>
        <taxon>Blastocladiomycota</taxon>
        <taxon>Blastocladiomycetes</taxon>
        <taxon>Blastocladiales</taxon>
        <taxon>Blastocladiaceae</taxon>
        <taxon>Allomyces</taxon>
    </lineage>
</organism>
<proteinExistence type="predicted"/>
<sequence>MEVPLLVTHDHGHAHMDEARAPLLPAAPADAVPAADESSAPPPPYDTAVYPGHAAAASAAADKKSPVAVGAPADLEANAATATTSSPAARPRCPHRRRGFTALAAILVLLVGGVVFAAHRHHRRHGRHHGPCGGSWRHHAQWDGPQWDDKDHHGRAHMPVMGHDHMMVAALHDTVGDVEIPQTPFDHTAAHHVDVDGNADSRHHWGYHGNHHGEHQRHAPWWFTWGYRDHEGRHHRHPVSSADLVPATGVVVEHVKVVVDGTPADSDTLAAMAAAVIQAAQAEVAQEVQRQEELQREQQQREQRHHQREQEREQRKQQREQEREQRRARHH</sequence>
<feature type="compositionally biased region" description="Basic and acidic residues" evidence="1">
    <location>
        <begin position="289"/>
        <end position="325"/>
    </location>
</feature>
<dbReference type="OrthoDB" id="10497398at2759"/>
<feature type="transmembrane region" description="Helical" evidence="2">
    <location>
        <begin position="99"/>
        <end position="118"/>
    </location>
</feature>
<feature type="region of interest" description="Disordered" evidence="1">
    <location>
        <begin position="29"/>
        <end position="48"/>
    </location>
</feature>
<dbReference type="EMBL" id="GG745389">
    <property type="protein sequence ID" value="KNE73188.1"/>
    <property type="molecule type" value="Genomic_DNA"/>
</dbReference>
<keyword evidence="2" id="KW-0472">Membrane</keyword>
<evidence type="ECO:0000256" key="1">
    <source>
        <dbReference type="SAM" id="MobiDB-lite"/>
    </source>
</evidence>
<dbReference type="Proteomes" id="UP000054350">
    <property type="component" value="Unassembled WGS sequence"/>
</dbReference>
<keyword evidence="2" id="KW-1133">Transmembrane helix</keyword>
<accession>A0A0L0TE82</accession>